<feature type="transmembrane region" description="Helical" evidence="1">
    <location>
        <begin position="6"/>
        <end position="25"/>
    </location>
</feature>
<protein>
    <recommendedName>
        <fullName evidence="4">Amino acid transporter</fullName>
    </recommendedName>
</protein>
<dbReference type="AlphaFoldDB" id="C1DSP3"/>
<organism evidence="2 3">
    <name type="scientific">Azotobacter vinelandii (strain DJ / ATCC BAA-1303)</name>
    <dbReference type="NCBI Taxonomy" id="322710"/>
    <lineage>
        <taxon>Bacteria</taxon>
        <taxon>Pseudomonadati</taxon>
        <taxon>Pseudomonadota</taxon>
        <taxon>Gammaproteobacteria</taxon>
        <taxon>Pseudomonadales</taxon>
        <taxon>Pseudomonadaceae</taxon>
        <taxon>Azotobacter</taxon>
    </lineage>
</organism>
<dbReference type="eggNOG" id="ENOG5032Z3P">
    <property type="taxonomic scope" value="Bacteria"/>
</dbReference>
<evidence type="ECO:0008006" key="4">
    <source>
        <dbReference type="Google" id="ProtNLM"/>
    </source>
</evidence>
<reference evidence="2 3" key="1">
    <citation type="journal article" date="2009" name="J. Bacteriol.">
        <title>Genome sequence of Azotobacter vinelandii, an obligate aerobe specialized to support diverse anaerobic metabolic processes.</title>
        <authorList>
            <person name="Setubal J.C."/>
            <person name="dos Santos P."/>
            <person name="Goldman B.S."/>
            <person name="Ertesvag H."/>
            <person name="Espin G."/>
            <person name="Rubio L.M."/>
            <person name="Valla S."/>
            <person name="Almeida N.F."/>
            <person name="Balasubramanian D."/>
            <person name="Cromes L."/>
            <person name="Curatti L."/>
            <person name="Du Z."/>
            <person name="Godsy E."/>
            <person name="Goodner B."/>
            <person name="Hellner-Burris K."/>
            <person name="Hernandez J.A."/>
            <person name="Houmiel K."/>
            <person name="Imperial J."/>
            <person name="Kennedy C."/>
            <person name="Larson T.J."/>
            <person name="Latreille P."/>
            <person name="Ligon L.S."/>
            <person name="Lu J."/>
            <person name="Maerk M."/>
            <person name="Miller N.M."/>
            <person name="Norton S."/>
            <person name="O'Carroll I.P."/>
            <person name="Paulsen I."/>
            <person name="Raulfs E.C."/>
            <person name="Roemer R."/>
            <person name="Rosser J."/>
            <person name="Segura D."/>
            <person name="Slater S."/>
            <person name="Stricklin S.L."/>
            <person name="Studholme D.J."/>
            <person name="Sun J."/>
            <person name="Viana C.J."/>
            <person name="Wallin E."/>
            <person name="Wang B."/>
            <person name="Wheeler C."/>
            <person name="Zhu H."/>
            <person name="Dean D.R."/>
            <person name="Dixon R."/>
            <person name="Wood D."/>
        </authorList>
    </citation>
    <scope>NUCLEOTIDE SEQUENCE [LARGE SCALE GENOMIC DNA]</scope>
    <source>
        <strain evidence="3">DJ / ATCC BAA-1303</strain>
    </source>
</reference>
<dbReference type="OrthoDB" id="8549575at2"/>
<sequence>MGWLDLIQWPAMVATVAAAWLIGSLNLRRRTIGFWCFLLSNVLWSLWGWHAHAWALIVLQLCLAPMNVRGLRKNDPHKAGSPH</sequence>
<keyword evidence="1" id="KW-0472">Membrane</keyword>
<keyword evidence="1" id="KW-0812">Transmembrane</keyword>
<dbReference type="STRING" id="322710.Avin_38450"/>
<evidence type="ECO:0000256" key="1">
    <source>
        <dbReference type="SAM" id="Phobius"/>
    </source>
</evidence>
<evidence type="ECO:0000313" key="2">
    <source>
        <dbReference type="EMBL" id="ACO79986.1"/>
    </source>
</evidence>
<feature type="transmembrane region" description="Helical" evidence="1">
    <location>
        <begin position="32"/>
        <end position="47"/>
    </location>
</feature>
<keyword evidence="1" id="KW-1133">Transmembrane helix</keyword>
<accession>C1DSP3</accession>
<dbReference type="KEGG" id="avn:Avin_38450"/>
<proteinExistence type="predicted"/>
<name>C1DSP3_AZOVD</name>
<evidence type="ECO:0000313" key="3">
    <source>
        <dbReference type="Proteomes" id="UP000002424"/>
    </source>
</evidence>
<gene>
    <name evidence="2" type="ordered locus">Avin_38450</name>
</gene>
<dbReference type="EnsemblBacteria" id="ACO79986">
    <property type="protein sequence ID" value="ACO79986"/>
    <property type="gene ID" value="Avin_38450"/>
</dbReference>
<dbReference type="EMBL" id="CP001157">
    <property type="protein sequence ID" value="ACO79986.1"/>
    <property type="molecule type" value="Genomic_DNA"/>
</dbReference>
<keyword evidence="3" id="KW-1185">Reference proteome</keyword>
<dbReference type="Proteomes" id="UP000002424">
    <property type="component" value="Chromosome"/>
</dbReference>
<dbReference type="HOGENOM" id="CLU_143363_0_0_6"/>